<dbReference type="Pfam" id="PF01902">
    <property type="entry name" value="Diphthami_syn_2"/>
    <property type="match status" value="1"/>
</dbReference>
<evidence type="ECO:0000259" key="1">
    <source>
        <dbReference type="Pfam" id="PF01902"/>
    </source>
</evidence>
<dbReference type="InterPro" id="IPR014729">
    <property type="entry name" value="Rossmann-like_a/b/a_fold"/>
</dbReference>
<accession>X1S7F9</accession>
<evidence type="ECO:0000313" key="2">
    <source>
        <dbReference type="EMBL" id="GAI88868.1"/>
    </source>
</evidence>
<dbReference type="InterPro" id="IPR002761">
    <property type="entry name" value="Diphthami_syn_dom"/>
</dbReference>
<dbReference type="Gene3D" id="3.90.1490.10">
    <property type="entry name" value="putative n-type atp pyrophosphatase, domain 2"/>
    <property type="match status" value="1"/>
</dbReference>
<dbReference type="GO" id="GO:0017183">
    <property type="term" value="P:protein histidyl modification to diphthamide"/>
    <property type="evidence" value="ECO:0007669"/>
    <property type="project" value="TreeGrafter"/>
</dbReference>
<dbReference type="PANTHER" id="PTHR12196">
    <property type="entry name" value="DOMAIN OF UNKNOWN FUNCTION 71 DUF71 -CONTAINING PROTEIN"/>
    <property type="match status" value="1"/>
</dbReference>
<dbReference type="GO" id="GO:0017178">
    <property type="term" value="F:diphthine-ammonia ligase activity"/>
    <property type="evidence" value="ECO:0007669"/>
    <property type="project" value="TreeGrafter"/>
</dbReference>
<proteinExistence type="predicted"/>
<reference evidence="2" key="1">
    <citation type="journal article" date="2014" name="Front. Microbiol.">
        <title>High frequency of phylogenetically diverse reductive dehalogenase-homologous genes in deep subseafloor sedimentary metagenomes.</title>
        <authorList>
            <person name="Kawai M."/>
            <person name="Futagami T."/>
            <person name="Toyoda A."/>
            <person name="Takaki Y."/>
            <person name="Nishi S."/>
            <person name="Hori S."/>
            <person name="Arai W."/>
            <person name="Tsubouchi T."/>
            <person name="Morono Y."/>
            <person name="Uchiyama I."/>
            <person name="Ito T."/>
            <person name="Fujiyama A."/>
            <person name="Inagaki F."/>
            <person name="Takami H."/>
        </authorList>
    </citation>
    <scope>NUCLEOTIDE SEQUENCE</scope>
    <source>
        <strain evidence="2">Expedition CK06-06</strain>
    </source>
</reference>
<feature type="domain" description="Diphthamide synthase" evidence="1">
    <location>
        <begin position="2"/>
        <end position="169"/>
    </location>
</feature>
<dbReference type="SUPFAM" id="SSF52402">
    <property type="entry name" value="Adenine nucleotide alpha hydrolases-like"/>
    <property type="match status" value="1"/>
</dbReference>
<protein>
    <recommendedName>
        <fullName evidence="1">Diphthamide synthase domain-containing protein</fullName>
    </recommendedName>
</protein>
<gene>
    <name evidence="2" type="ORF">S12H4_37931</name>
</gene>
<dbReference type="InterPro" id="IPR030662">
    <property type="entry name" value="DPH6/MJ0570"/>
</dbReference>
<organism evidence="2">
    <name type="scientific">marine sediment metagenome</name>
    <dbReference type="NCBI Taxonomy" id="412755"/>
    <lineage>
        <taxon>unclassified sequences</taxon>
        <taxon>metagenomes</taxon>
        <taxon>ecological metagenomes</taxon>
    </lineage>
</organism>
<dbReference type="Gene3D" id="3.40.50.620">
    <property type="entry name" value="HUPs"/>
    <property type="match status" value="1"/>
</dbReference>
<dbReference type="CDD" id="cd01994">
    <property type="entry name" value="AANH_PF0828-like"/>
    <property type="match status" value="1"/>
</dbReference>
<dbReference type="PANTHER" id="PTHR12196:SF2">
    <property type="entry name" value="DIPHTHINE--AMMONIA LIGASE"/>
    <property type="match status" value="1"/>
</dbReference>
<dbReference type="NCBIfam" id="TIGR00290">
    <property type="entry name" value="MJ0570_dom"/>
    <property type="match status" value="1"/>
</dbReference>
<name>X1S7F9_9ZZZZ</name>
<sequence length="180" mass="20370">MELQAKALGIPLLKLGVKEPYEKSYREAISHLIDKGIEGIVTGDIYVVDDVHGRWMDKVTEGLDISVIMPLWNQDTSKVLDEEISSGFKSIFTCLGQQWFTEEWLGRELDEKSVKDLKALAKESGMDPCGENGEYHTMTIDGPIFKETIKISKFSKEKTDNRLFIKISECSLKPKNSPLK</sequence>
<dbReference type="EMBL" id="BARW01022782">
    <property type="protein sequence ID" value="GAI88868.1"/>
    <property type="molecule type" value="Genomic_DNA"/>
</dbReference>
<dbReference type="AlphaFoldDB" id="X1S7F9"/>
<comment type="caution">
    <text evidence="2">The sequence shown here is derived from an EMBL/GenBank/DDBJ whole genome shotgun (WGS) entry which is preliminary data.</text>
</comment>